<dbReference type="NCBIfam" id="NF003952">
    <property type="entry name" value="PRK05450.1-5"/>
    <property type="match status" value="1"/>
</dbReference>
<dbReference type="Proteomes" id="UP001500392">
    <property type="component" value="Unassembled WGS sequence"/>
</dbReference>
<reference evidence="6" key="1">
    <citation type="journal article" date="2019" name="Int. J. Syst. Evol. Microbiol.">
        <title>The Global Catalogue of Microorganisms (GCM) 10K type strain sequencing project: providing services to taxonomists for standard genome sequencing and annotation.</title>
        <authorList>
            <consortium name="The Broad Institute Genomics Platform"/>
            <consortium name="The Broad Institute Genome Sequencing Center for Infectious Disease"/>
            <person name="Wu L."/>
            <person name="Ma J."/>
        </authorList>
    </citation>
    <scope>NUCLEOTIDE SEQUENCE [LARGE SCALE GENOMIC DNA]</scope>
    <source>
        <strain evidence="6">JCM 17304</strain>
    </source>
</reference>
<dbReference type="InterPro" id="IPR004528">
    <property type="entry name" value="KdsB"/>
</dbReference>
<comment type="subcellular location">
    <subcellularLocation>
        <location evidence="4">Cytoplasm</location>
    </subcellularLocation>
</comment>
<name>A0ABP7WFW6_9GAMM</name>
<gene>
    <name evidence="4 5" type="primary">kdsB</name>
    <name evidence="5" type="ORF">GCM10022414_08040</name>
</gene>
<organism evidence="5 6">
    <name type="scientific">Zhongshania borealis</name>
    <dbReference type="NCBI Taxonomy" id="889488"/>
    <lineage>
        <taxon>Bacteria</taxon>
        <taxon>Pseudomonadati</taxon>
        <taxon>Pseudomonadota</taxon>
        <taxon>Gammaproteobacteria</taxon>
        <taxon>Cellvibrionales</taxon>
        <taxon>Spongiibacteraceae</taxon>
        <taxon>Zhongshania</taxon>
    </lineage>
</organism>
<evidence type="ECO:0000313" key="6">
    <source>
        <dbReference type="Proteomes" id="UP001500392"/>
    </source>
</evidence>
<dbReference type="PANTHER" id="PTHR42866">
    <property type="entry name" value="3-DEOXY-MANNO-OCTULOSONATE CYTIDYLYLTRANSFERASE"/>
    <property type="match status" value="1"/>
</dbReference>
<dbReference type="NCBIfam" id="NF009905">
    <property type="entry name" value="PRK13368.1"/>
    <property type="match status" value="1"/>
</dbReference>
<dbReference type="RefSeq" id="WP_344932564.1">
    <property type="nucleotide sequence ID" value="NZ_BAABDM010000001.1"/>
</dbReference>
<dbReference type="NCBIfam" id="TIGR00466">
    <property type="entry name" value="kdsB"/>
    <property type="match status" value="1"/>
</dbReference>
<dbReference type="InterPro" id="IPR029044">
    <property type="entry name" value="Nucleotide-diphossugar_trans"/>
</dbReference>
<dbReference type="Pfam" id="PF02348">
    <property type="entry name" value="CTP_transf_3"/>
    <property type="match status" value="1"/>
</dbReference>
<accession>A0ABP7WFW6</accession>
<keyword evidence="3 4" id="KW-0448">Lipopolysaccharide biosynthesis</keyword>
<protein>
    <recommendedName>
        <fullName evidence="4">3-deoxy-manno-octulosonate cytidylyltransferase</fullName>
        <ecNumber evidence="4">2.7.7.38</ecNumber>
    </recommendedName>
    <alternativeName>
        <fullName evidence="4">CMP-2-keto-3-deoxyoctulosonic acid synthase</fullName>
        <shortName evidence="4">CKS</shortName>
        <shortName evidence="4">CMP-KDO synthase</shortName>
    </alternativeName>
</protein>
<evidence type="ECO:0000256" key="4">
    <source>
        <dbReference type="HAMAP-Rule" id="MF_00057"/>
    </source>
</evidence>
<dbReference type="NCBIfam" id="NF003950">
    <property type="entry name" value="PRK05450.1-3"/>
    <property type="match status" value="1"/>
</dbReference>
<keyword evidence="1 4" id="KW-0808">Transferase</keyword>
<proteinExistence type="inferred from homology"/>
<dbReference type="GO" id="GO:0016779">
    <property type="term" value="F:nucleotidyltransferase activity"/>
    <property type="evidence" value="ECO:0007669"/>
    <property type="project" value="UniProtKB-KW"/>
</dbReference>
<comment type="pathway">
    <text evidence="4">Nucleotide-sugar biosynthesis; CMP-3-deoxy-D-manno-octulosonate biosynthesis; CMP-3-deoxy-D-manno-octulosonate from 3-deoxy-D-manno-octulosonate and CTP: step 1/1.</text>
</comment>
<keyword evidence="4" id="KW-0963">Cytoplasm</keyword>
<evidence type="ECO:0000256" key="2">
    <source>
        <dbReference type="ARBA" id="ARBA00022695"/>
    </source>
</evidence>
<dbReference type="PANTHER" id="PTHR42866:SF2">
    <property type="entry name" value="3-DEOXY-MANNO-OCTULOSONATE CYTIDYLYLTRANSFERASE, MITOCHONDRIAL"/>
    <property type="match status" value="1"/>
</dbReference>
<dbReference type="HAMAP" id="MF_00057">
    <property type="entry name" value="KdsB"/>
    <property type="match status" value="1"/>
</dbReference>
<comment type="catalytic activity">
    <reaction evidence="4">
        <text>3-deoxy-alpha-D-manno-oct-2-ulosonate + CTP = CMP-3-deoxy-beta-D-manno-octulosonate + diphosphate</text>
        <dbReference type="Rhea" id="RHEA:23448"/>
        <dbReference type="ChEBI" id="CHEBI:33019"/>
        <dbReference type="ChEBI" id="CHEBI:37563"/>
        <dbReference type="ChEBI" id="CHEBI:85986"/>
        <dbReference type="ChEBI" id="CHEBI:85987"/>
        <dbReference type="EC" id="2.7.7.38"/>
    </reaction>
</comment>
<sequence length="255" mass="27837">MSYTVIIPARFASSRLPGKPLLDIGGKPMIQHVWERALDSDASRVVIATEDQRVFDACQGFGAEVVMTLASHESGTDRLQEVVSQLKLTDEEIVVNVQGDEPLIPQAAIAQVAENLAAKPAAGIATLGEVITDIEVVFNPNAVKAVTDTQGYALYFSRAPMPWCRDDWAGEELSLPAGAPFLRHIGIYAYRVGFLHEFVRWPMGILESFEKLEQLRAMENGVRIHIAKACVDIPGGVDTEADLQKVRSILAARGK</sequence>
<comment type="similarity">
    <text evidence="4">Belongs to the KdsB family.</text>
</comment>
<dbReference type="EC" id="2.7.7.38" evidence="4"/>
<dbReference type="CDD" id="cd02517">
    <property type="entry name" value="CMP-KDO-Synthetase"/>
    <property type="match status" value="1"/>
</dbReference>
<dbReference type="SUPFAM" id="SSF53448">
    <property type="entry name" value="Nucleotide-diphospho-sugar transferases"/>
    <property type="match status" value="1"/>
</dbReference>
<dbReference type="Gene3D" id="3.90.550.10">
    <property type="entry name" value="Spore Coat Polysaccharide Biosynthesis Protein SpsA, Chain A"/>
    <property type="match status" value="1"/>
</dbReference>
<dbReference type="EMBL" id="BAABDM010000001">
    <property type="protein sequence ID" value="GAA4087672.1"/>
    <property type="molecule type" value="Genomic_DNA"/>
</dbReference>
<comment type="function">
    <text evidence="4">Activates KDO (a required 8-carbon sugar) for incorporation into bacterial lipopolysaccharide in Gram-negative bacteria.</text>
</comment>
<evidence type="ECO:0000313" key="5">
    <source>
        <dbReference type="EMBL" id="GAA4087672.1"/>
    </source>
</evidence>
<keyword evidence="6" id="KW-1185">Reference proteome</keyword>
<evidence type="ECO:0000256" key="1">
    <source>
        <dbReference type="ARBA" id="ARBA00022679"/>
    </source>
</evidence>
<evidence type="ECO:0000256" key="3">
    <source>
        <dbReference type="ARBA" id="ARBA00022985"/>
    </source>
</evidence>
<dbReference type="InterPro" id="IPR003329">
    <property type="entry name" value="Cytidylyl_trans"/>
</dbReference>
<keyword evidence="2 4" id="KW-0548">Nucleotidyltransferase</keyword>
<comment type="caution">
    <text evidence="5">The sequence shown here is derived from an EMBL/GenBank/DDBJ whole genome shotgun (WGS) entry which is preliminary data.</text>
</comment>